<keyword evidence="3" id="KW-1185">Reference proteome</keyword>
<reference evidence="1" key="1">
    <citation type="submission" date="2022-10" db="EMBL/GenBank/DDBJ databases">
        <authorList>
            <person name="Chen Y."/>
            <person name="Dougan E. K."/>
            <person name="Chan C."/>
            <person name="Rhodes N."/>
            <person name="Thang M."/>
        </authorList>
    </citation>
    <scope>NUCLEOTIDE SEQUENCE</scope>
</reference>
<evidence type="ECO:0000313" key="1">
    <source>
        <dbReference type="EMBL" id="CAI3982154.1"/>
    </source>
</evidence>
<dbReference type="AlphaFoldDB" id="A0A9P1BZ73"/>
<organism evidence="1">
    <name type="scientific">Cladocopium goreaui</name>
    <dbReference type="NCBI Taxonomy" id="2562237"/>
    <lineage>
        <taxon>Eukaryota</taxon>
        <taxon>Sar</taxon>
        <taxon>Alveolata</taxon>
        <taxon>Dinophyceae</taxon>
        <taxon>Suessiales</taxon>
        <taxon>Symbiodiniaceae</taxon>
        <taxon>Cladocopium</taxon>
    </lineage>
</organism>
<comment type="caution">
    <text evidence="1">The sequence shown here is derived from an EMBL/GenBank/DDBJ whole genome shotgun (WGS) entry which is preliminary data.</text>
</comment>
<reference evidence="2 3" key="2">
    <citation type="submission" date="2024-05" db="EMBL/GenBank/DDBJ databases">
        <authorList>
            <person name="Chen Y."/>
            <person name="Shah S."/>
            <person name="Dougan E. K."/>
            <person name="Thang M."/>
            <person name="Chan C."/>
        </authorList>
    </citation>
    <scope>NUCLEOTIDE SEQUENCE [LARGE SCALE GENOMIC DNA]</scope>
</reference>
<name>A0A9P1BZ73_9DINO</name>
<evidence type="ECO:0000313" key="3">
    <source>
        <dbReference type="Proteomes" id="UP001152797"/>
    </source>
</evidence>
<dbReference type="EMBL" id="CAMXCT010000688">
    <property type="protein sequence ID" value="CAI3982154.1"/>
    <property type="molecule type" value="Genomic_DNA"/>
</dbReference>
<protein>
    <submittedName>
        <fullName evidence="1">Uncharacterized protein</fullName>
    </submittedName>
</protein>
<proteinExistence type="predicted"/>
<dbReference type="EMBL" id="CAMXCT020000688">
    <property type="protein sequence ID" value="CAL1135529.1"/>
    <property type="molecule type" value="Genomic_DNA"/>
</dbReference>
<dbReference type="EMBL" id="CAMXCT030000688">
    <property type="protein sequence ID" value="CAL4769466.1"/>
    <property type="molecule type" value="Genomic_DNA"/>
</dbReference>
<accession>A0A9P1BZ73</accession>
<gene>
    <name evidence="1" type="ORF">C1SCF055_LOCUS9882</name>
</gene>
<evidence type="ECO:0000313" key="2">
    <source>
        <dbReference type="EMBL" id="CAL4769466.1"/>
    </source>
</evidence>
<sequence>MGNWHRSSEPLEPSPLLKQSRQGADIAKLLEQSQQRSVVPTHRGQLWRDLLCVDSLKEVEPQDLFQHLLNLPLDDDRVIFAEACIQKDLTAFSHIASDKLGRSTAGRSIQYCSPMRNAAQT</sequence>
<dbReference type="Proteomes" id="UP001152797">
    <property type="component" value="Unassembled WGS sequence"/>
</dbReference>